<accession>A0A2U2N9K3</accession>
<feature type="compositionally biased region" description="Basic and acidic residues" evidence="1">
    <location>
        <begin position="126"/>
        <end position="136"/>
    </location>
</feature>
<dbReference type="CDD" id="cd04301">
    <property type="entry name" value="NAT_SF"/>
    <property type="match status" value="1"/>
</dbReference>
<comment type="caution">
    <text evidence="3">The sequence shown here is derived from an EMBL/GenBank/DDBJ whole genome shotgun (WGS) entry which is preliminary data.</text>
</comment>
<feature type="region of interest" description="Disordered" evidence="1">
    <location>
        <begin position="29"/>
        <end position="49"/>
    </location>
</feature>
<dbReference type="Gene3D" id="3.40.630.30">
    <property type="match status" value="1"/>
</dbReference>
<dbReference type="AlphaFoldDB" id="A0A2U2N9K3"/>
<protein>
    <recommendedName>
        <fullName evidence="2">N-acetyltransferase domain-containing protein</fullName>
    </recommendedName>
</protein>
<evidence type="ECO:0000256" key="1">
    <source>
        <dbReference type="SAM" id="MobiDB-lite"/>
    </source>
</evidence>
<dbReference type="Pfam" id="PF00583">
    <property type="entry name" value="Acetyltransf_1"/>
    <property type="match status" value="1"/>
</dbReference>
<name>A0A2U2N9K3_9GAMM</name>
<keyword evidence="4" id="KW-1185">Reference proteome</keyword>
<dbReference type="SUPFAM" id="SSF55729">
    <property type="entry name" value="Acyl-CoA N-acyltransferases (Nat)"/>
    <property type="match status" value="1"/>
</dbReference>
<feature type="region of interest" description="Disordered" evidence="1">
    <location>
        <begin position="118"/>
        <end position="150"/>
    </location>
</feature>
<dbReference type="PROSITE" id="PS51186">
    <property type="entry name" value="GNAT"/>
    <property type="match status" value="1"/>
</dbReference>
<evidence type="ECO:0000313" key="4">
    <source>
        <dbReference type="Proteomes" id="UP000245474"/>
    </source>
</evidence>
<feature type="domain" description="N-acetyltransferase" evidence="2">
    <location>
        <begin position="166"/>
        <end position="319"/>
    </location>
</feature>
<dbReference type="InterPro" id="IPR016181">
    <property type="entry name" value="Acyl_CoA_acyltransferase"/>
</dbReference>
<evidence type="ECO:0000313" key="3">
    <source>
        <dbReference type="EMBL" id="PWG65895.1"/>
    </source>
</evidence>
<dbReference type="GO" id="GO:0016747">
    <property type="term" value="F:acyltransferase activity, transferring groups other than amino-acyl groups"/>
    <property type="evidence" value="ECO:0007669"/>
    <property type="project" value="InterPro"/>
</dbReference>
<gene>
    <name evidence="3" type="ORF">DEM34_00950</name>
</gene>
<sequence length="342" mass="36886">MLPAVGLFGAGNRLPRLGQRGGRCHGCRGAGTEQQQAGRERRCEQNGPSGAGSVWNVHRVCPLRPGGRGTDPCGSSAALDPTPAVSAGRCGRARSLAAFSRALPYIPGCGVRPTVGDQARSAQLEPEPRPGSRPDLEQTLARRPVHTTPEASMQPIPQRLRGRGPTIIRRLWSSERGQVADHLLRLSEHDRYMRFSGRIADASVRTHAYGGDTLRRHFIGAFVDDVLRGVAEFALIGNAPRAQAELAFSVESDFQGNGVGTDLFRRMLVFARNRGVARVFIVTAPGNHRMRHIAAKFQLDARAADGDMEGRLELVSPDYLSVLEEAVGEGGALLQRSVAGLR</sequence>
<proteinExistence type="predicted"/>
<reference evidence="3 4" key="1">
    <citation type="submission" date="2018-05" db="EMBL/GenBank/DDBJ databases">
        <title>Spiribacter halobius sp. nov., a moderately halophilic bacterium isolated from marine solar saltern.</title>
        <authorList>
            <person name="Zheng W.-S."/>
            <person name="Lu D.-C."/>
            <person name="Du Z.-J."/>
        </authorList>
    </citation>
    <scope>NUCLEOTIDE SEQUENCE [LARGE SCALE GENOMIC DNA]</scope>
    <source>
        <strain evidence="3 4">E85</strain>
    </source>
</reference>
<evidence type="ECO:0000259" key="2">
    <source>
        <dbReference type="PROSITE" id="PS51186"/>
    </source>
</evidence>
<dbReference type="EMBL" id="QFFI01000001">
    <property type="protein sequence ID" value="PWG65895.1"/>
    <property type="molecule type" value="Genomic_DNA"/>
</dbReference>
<organism evidence="3 4">
    <name type="scientific">Sediminicurvatus halobius</name>
    <dbReference type="NCBI Taxonomy" id="2182432"/>
    <lineage>
        <taxon>Bacteria</taxon>
        <taxon>Pseudomonadati</taxon>
        <taxon>Pseudomonadota</taxon>
        <taxon>Gammaproteobacteria</taxon>
        <taxon>Chromatiales</taxon>
        <taxon>Ectothiorhodospiraceae</taxon>
        <taxon>Sediminicurvatus</taxon>
    </lineage>
</organism>
<dbReference type="Proteomes" id="UP000245474">
    <property type="component" value="Unassembled WGS sequence"/>
</dbReference>
<dbReference type="InterPro" id="IPR000182">
    <property type="entry name" value="GNAT_dom"/>
</dbReference>